<name>B6AKT6_9BACT</name>
<accession>B6AKT6</accession>
<proteinExistence type="predicted"/>
<reference evidence="1" key="2">
    <citation type="journal article" date="2008" name="PLoS Biol.">
        <title>Population genomic analysis of strain variation in Leptospirillum group II bacteria involved in acid mine drainage formation.</title>
        <authorList>
            <person name="Simmons S.L."/>
            <person name="Dibartolo G."/>
            <person name="Denef V.J."/>
            <person name="Goltsman D.S."/>
            <person name="Thelen M.P."/>
            <person name="Banfield J.F."/>
        </authorList>
    </citation>
    <scope>NUCLEOTIDE SEQUENCE [LARGE SCALE GENOMIC DNA]</scope>
</reference>
<sequence>MAIKTHSMGSSRHFEKRLSMTVNQCRRGPFLPVLQVPSGFKGQTFTFSNQWGKCTVKNCLLTQTHQNIIDAIFDKSKLTKIAPDGQILVVFSPYDILSALGHKHKNNHAWLEERLNELRKVDVETEIDGMEITGGILRKRAKSLLENKDAQRRGGIATDVKYWYALFESEYSRFFLHDMKVHYRELLTEIFGLRHGVTQALVRFCLSHDRVNMALDDVLLTIGAFDYLEDEPEPGVITIVTPVRTQRQIRKNIRDEGEALKRGFGIELRKMEDGREGVFYLKHSKVLFESPEKIAISSRPVINAVKNESGQGAAMV</sequence>
<reference evidence="1" key="1">
    <citation type="journal article" date="2004" name="Nature">
        <title>Community structure and metabolism through reconstruction of microbial genomes from the environment.</title>
        <authorList>
            <person name="Tyson G.W."/>
            <person name="Chapman J."/>
            <person name="Hugenholtz P."/>
            <person name="Allen E.E."/>
            <person name="Ram R.J."/>
            <person name="Richardson P.M."/>
            <person name="Solovyev V.V."/>
            <person name="Rubin E.M."/>
            <person name="Rokhsar D.S."/>
            <person name="Banfield J.F."/>
        </authorList>
    </citation>
    <scope>NUCLEOTIDE SEQUENCE [LARGE SCALE GENOMIC DNA]</scope>
</reference>
<gene>
    <name evidence="1" type="ORF">CGL2_11364052</name>
</gene>
<dbReference type="EMBL" id="DS995259">
    <property type="protein sequence ID" value="EDZ40190.1"/>
    <property type="molecule type" value="Genomic_DNA"/>
</dbReference>
<protein>
    <submittedName>
        <fullName evidence="1">Uncharacterized protein</fullName>
    </submittedName>
</protein>
<evidence type="ECO:0000313" key="1">
    <source>
        <dbReference type="EMBL" id="EDZ40190.1"/>
    </source>
</evidence>
<organism evidence="1">
    <name type="scientific">Leptospirillum sp. Group II '5-way CG'</name>
    <dbReference type="NCBI Taxonomy" id="419541"/>
    <lineage>
        <taxon>Bacteria</taxon>
        <taxon>Pseudomonadati</taxon>
        <taxon>Nitrospirota</taxon>
        <taxon>Nitrospiria</taxon>
        <taxon>Nitrospirales</taxon>
        <taxon>Nitrospiraceae</taxon>
        <taxon>Leptospirillum</taxon>
    </lineage>
</organism>
<dbReference type="AlphaFoldDB" id="B6AKT6"/>